<feature type="region of interest" description="Disordered" evidence="1">
    <location>
        <begin position="130"/>
        <end position="149"/>
    </location>
</feature>
<dbReference type="Proteomes" id="UP000243542">
    <property type="component" value="Unassembled WGS sequence"/>
</dbReference>
<dbReference type="AlphaFoldDB" id="A0A2A9FH05"/>
<keyword evidence="4" id="KW-1185">Reference proteome</keyword>
<name>A0A2A9FH05_9PSEU</name>
<dbReference type="InterPro" id="IPR018961">
    <property type="entry name" value="DnaJ_homolog_subfam-C_membr-28"/>
</dbReference>
<proteinExistence type="predicted"/>
<feature type="domain" description="DnaJ homologue subfamily C member 28 conserved" evidence="2">
    <location>
        <begin position="14"/>
        <end position="84"/>
    </location>
</feature>
<evidence type="ECO:0000313" key="4">
    <source>
        <dbReference type="Proteomes" id="UP000243542"/>
    </source>
</evidence>
<sequence>MTNRKPPGTSFRFWVDRQISDAQSRGDFEDLPGMGKPLPPPTGRDAATDWALRRAREGDLDVQAFLPPSLALPREIQDLPAKLANVHAERQIREIVEDLNERIRQAHRLPQEGPPLRAGPLDVEEVVANWRNERSRPGARAPATLDGPW</sequence>
<evidence type="ECO:0000256" key="1">
    <source>
        <dbReference type="SAM" id="MobiDB-lite"/>
    </source>
</evidence>
<comment type="caution">
    <text evidence="3">The sequence shown here is derived from an EMBL/GenBank/DDBJ whole genome shotgun (WGS) entry which is preliminary data.</text>
</comment>
<feature type="region of interest" description="Disordered" evidence="1">
    <location>
        <begin position="24"/>
        <end position="46"/>
    </location>
</feature>
<reference evidence="3 4" key="1">
    <citation type="submission" date="2017-10" db="EMBL/GenBank/DDBJ databases">
        <title>Sequencing the genomes of 1000 actinobacteria strains.</title>
        <authorList>
            <person name="Klenk H.-P."/>
        </authorList>
    </citation>
    <scope>NUCLEOTIDE SEQUENCE [LARGE SCALE GENOMIC DNA]</scope>
    <source>
        <strain evidence="3 4">DSM 46092</strain>
    </source>
</reference>
<gene>
    <name evidence="3" type="ORF">ATK36_4969</name>
</gene>
<dbReference type="Pfam" id="PF09350">
    <property type="entry name" value="DJC28_CD"/>
    <property type="match status" value="1"/>
</dbReference>
<organism evidence="3 4">
    <name type="scientific">Amycolatopsis sulphurea</name>
    <dbReference type="NCBI Taxonomy" id="76022"/>
    <lineage>
        <taxon>Bacteria</taxon>
        <taxon>Bacillati</taxon>
        <taxon>Actinomycetota</taxon>
        <taxon>Actinomycetes</taxon>
        <taxon>Pseudonocardiales</taxon>
        <taxon>Pseudonocardiaceae</taxon>
        <taxon>Amycolatopsis</taxon>
    </lineage>
</organism>
<protein>
    <submittedName>
        <fullName evidence="3">Uncharacterized protein DUF1992</fullName>
    </submittedName>
</protein>
<dbReference type="EMBL" id="PDJK01000002">
    <property type="protein sequence ID" value="PFG49790.1"/>
    <property type="molecule type" value="Genomic_DNA"/>
</dbReference>
<dbReference type="RefSeq" id="WP_098515151.1">
    <property type="nucleotide sequence ID" value="NZ_JBIAKZ010000041.1"/>
</dbReference>
<accession>A0A2A9FH05</accession>
<evidence type="ECO:0000313" key="3">
    <source>
        <dbReference type="EMBL" id="PFG49790.1"/>
    </source>
</evidence>
<evidence type="ECO:0000259" key="2">
    <source>
        <dbReference type="Pfam" id="PF09350"/>
    </source>
</evidence>